<evidence type="ECO:0000313" key="2">
    <source>
        <dbReference type="Proteomes" id="UP000020406"/>
    </source>
</evidence>
<dbReference type="AlphaFoldDB" id="Z9JK04"/>
<dbReference type="Proteomes" id="UP000020406">
    <property type="component" value="Unassembled WGS sequence"/>
</dbReference>
<proteinExistence type="predicted"/>
<protein>
    <submittedName>
        <fullName evidence="1">Uncharacterized protein</fullName>
    </submittedName>
</protein>
<accession>Z9JK04</accession>
<organism evidence="1 2">
    <name type="scientific">Xylella taiwanensis</name>
    <dbReference type="NCBI Taxonomy" id="1444770"/>
    <lineage>
        <taxon>Bacteria</taxon>
        <taxon>Pseudomonadati</taxon>
        <taxon>Pseudomonadota</taxon>
        <taxon>Gammaproteobacteria</taxon>
        <taxon>Lysobacterales</taxon>
        <taxon>Lysobacteraceae</taxon>
        <taxon>Xylella</taxon>
    </lineage>
</organism>
<evidence type="ECO:0000313" key="1">
    <source>
        <dbReference type="EMBL" id="EWS78057.1"/>
    </source>
</evidence>
<name>Z9JK04_9GAMM</name>
<reference evidence="1 2" key="1">
    <citation type="journal article" date="2014" name="Genome Announc.">
        <title>Draft Genome Sequence of Xylella fastidiosa Pear Leaf Scorch Strain in Taiwan.</title>
        <authorList>
            <person name="Su C.C."/>
            <person name="Deng W.L."/>
            <person name="Jan F.J."/>
            <person name="Chang C.J."/>
            <person name="Huang H."/>
            <person name="Chen J."/>
        </authorList>
    </citation>
    <scope>NUCLEOTIDE SEQUENCE [LARGE SCALE GENOMIC DNA]</scope>
    <source>
        <strain evidence="1 2">PLS229</strain>
    </source>
</reference>
<dbReference type="EMBL" id="JDSQ01000011">
    <property type="protein sequence ID" value="EWS78057.1"/>
    <property type="molecule type" value="Genomic_DNA"/>
</dbReference>
<sequence>MLSAASVFNLILHNIFSTQARTFFLMTEIIQVMTRELQEII</sequence>
<gene>
    <name evidence="1" type="ORF">AF72_07960</name>
</gene>
<comment type="caution">
    <text evidence="1">The sequence shown here is derived from an EMBL/GenBank/DDBJ whole genome shotgun (WGS) entry which is preliminary data.</text>
</comment>